<proteinExistence type="predicted"/>
<keyword evidence="3" id="KW-1185">Reference proteome</keyword>
<sequence>MSGPIPSPQFKTCLLRSGLFARKFHSMRREQERERRRMRDRERRQSMTEEQRQMLLARRRKNYQLRRQKVKHLEEGYQSGHRDTTSGSEIGERIEEQEIPDASELGLNCNVIIPPAGIDHVLQKMNTEERKSGGSEPLAYDLAKFHRRLRLSHVKHFARSLKHPIFEFNKSGQQVHADIVVKEDPAASCKSTQGIRLNSIKRLARTVKNGFKEDPKKQHRSERDAQEKGEVQLGINQPDLQEHTRKIAAEVTANITNCTNQ</sequence>
<dbReference type="Proteomes" id="UP001346149">
    <property type="component" value="Unassembled WGS sequence"/>
</dbReference>
<accession>A0AAN7LWB0</accession>
<feature type="compositionally biased region" description="Basic and acidic residues" evidence="1">
    <location>
        <begin position="212"/>
        <end position="230"/>
    </location>
</feature>
<evidence type="ECO:0000313" key="2">
    <source>
        <dbReference type="EMBL" id="KAK4794156.1"/>
    </source>
</evidence>
<feature type="region of interest" description="Disordered" evidence="1">
    <location>
        <begin position="71"/>
        <end position="90"/>
    </location>
</feature>
<name>A0AAN7LWB0_TRANT</name>
<comment type="caution">
    <text evidence="2">The sequence shown here is derived from an EMBL/GenBank/DDBJ whole genome shotgun (WGS) entry which is preliminary data.</text>
</comment>
<reference evidence="2 3" key="1">
    <citation type="journal article" date="2023" name="Hortic Res">
        <title>Pangenome of water caltrop reveals structural variations and asymmetric subgenome divergence after allopolyploidization.</title>
        <authorList>
            <person name="Zhang X."/>
            <person name="Chen Y."/>
            <person name="Wang L."/>
            <person name="Yuan Y."/>
            <person name="Fang M."/>
            <person name="Shi L."/>
            <person name="Lu R."/>
            <person name="Comes H.P."/>
            <person name="Ma Y."/>
            <person name="Chen Y."/>
            <person name="Huang G."/>
            <person name="Zhou Y."/>
            <person name="Zheng Z."/>
            <person name="Qiu Y."/>
        </authorList>
    </citation>
    <scope>NUCLEOTIDE SEQUENCE [LARGE SCALE GENOMIC DNA]</scope>
    <source>
        <strain evidence="2">F231</strain>
    </source>
</reference>
<evidence type="ECO:0000313" key="3">
    <source>
        <dbReference type="Proteomes" id="UP001346149"/>
    </source>
</evidence>
<organism evidence="2 3">
    <name type="scientific">Trapa natans</name>
    <name type="common">Water chestnut</name>
    <dbReference type="NCBI Taxonomy" id="22666"/>
    <lineage>
        <taxon>Eukaryota</taxon>
        <taxon>Viridiplantae</taxon>
        <taxon>Streptophyta</taxon>
        <taxon>Embryophyta</taxon>
        <taxon>Tracheophyta</taxon>
        <taxon>Spermatophyta</taxon>
        <taxon>Magnoliopsida</taxon>
        <taxon>eudicotyledons</taxon>
        <taxon>Gunneridae</taxon>
        <taxon>Pentapetalae</taxon>
        <taxon>rosids</taxon>
        <taxon>malvids</taxon>
        <taxon>Myrtales</taxon>
        <taxon>Lythraceae</taxon>
        <taxon>Trapa</taxon>
    </lineage>
</organism>
<feature type="region of interest" description="Disordered" evidence="1">
    <location>
        <begin position="212"/>
        <end position="232"/>
    </location>
</feature>
<evidence type="ECO:0000256" key="1">
    <source>
        <dbReference type="SAM" id="MobiDB-lite"/>
    </source>
</evidence>
<feature type="region of interest" description="Disordered" evidence="1">
    <location>
        <begin position="26"/>
        <end position="50"/>
    </location>
</feature>
<feature type="compositionally biased region" description="Basic and acidic residues" evidence="1">
    <location>
        <begin position="27"/>
        <end position="50"/>
    </location>
</feature>
<protein>
    <submittedName>
        <fullName evidence="2">Uncharacterized protein</fullName>
    </submittedName>
</protein>
<dbReference type="EMBL" id="JAXQNO010000007">
    <property type="protein sequence ID" value="KAK4794156.1"/>
    <property type="molecule type" value="Genomic_DNA"/>
</dbReference>
<gene>
    <name evidence="2" type="ORF">SAY86_012150</name>
</gene>
<dbReference type="AlphaFoldDB" id="A0AAN7LWB0"/>